<evidence type="ECO:0000256" key="4">
    <source>
        <dbReference type="ARBA" id="ARBA00023136"/>
    </source>
</evidence>
<keyword evidence="9" id="KW-1185">Reference proteome</keyword>
<comment type="caution">
    <text evidence="8">The sequence shown here is derived from an EMBL/GenBank/DDBJ whole genome shotgun (WGS) entry which is preliminary data.</text>
</comment>
<feature type="transmembrane region" description="Helical" evidence="6">
    <location>
        <begin position="21"/>
        <end position="43"/>
    </location>
</feature>
<feature type="transmembrane region" description="Helical" evidence="6">
    <location>
        <begin position="83"/>
        <end position="109"/>
    </location>
</feature>
<evidence type="ECO:0000313" key="9">
    <source>
        <dbReference type="Proteomes" id="UP000835052"/>
    </source>
</evidence>
<feature type="transmembrane region" description="Helical" evidence="6">
    <location>
        <begin position="115"/>
        <end position="138"/>
    </location>
</feature>
<evidence type="ECO:0000313" key="8">
    <source>
        <dbReference type="EMBL" id="CAD6184102.1"/>
    </source>
</evidence>
<dbReference type="InterPro" id="IPR008253">
    <property type="entry name" value="Marvel"/>
</dbReference>
<keyword evidence="3 6" id="KW-1133">Transmembrane helix</keyword>
<dbReference type="AlphaFoldDB" id="A0A8S1GN67"/>
<proteinExistence type="predicted"/>
<protein>
    <recommendedName>
        <fullName evidence="7">MARVEL domain-containing protein</fullName>
    </recommendedName>
</protein>
<dbReference type="PROSITE" id="PS51225">
    <property type="entry name" value="MARVEL"/>
    <property type="match status" value="1"/>
</dbReference>
<feature type="transmembrane region" description="Helical" evidence="6">
    <location>
        <begin position="49"/>
        <end position="71"/>
    </location>
</feature>
<dbReference type="OrthoDB" id="10028364at2759"/>
<evidence type="ECO:0000259" key="7">
    <source>
        <dbReference type="PROSITE" id="PS51225"/>
    </source>
</evidence>
<name>A0A8S1GN67_9PELO</name>
<dbReference type="EMBL" id="CAJGYM010000001">
    <property type="protein sequence ID" value="CAD6184102.1"/>
    <property type="molecule type" value="Genomic_DNA"/>
</dbReference>
<evidence type="ECO:0000256" key="3">
    <source>
        <dbReference type="ARBA" id="ARBA00022989"/>
    </source>
</evidence>
<evidence type="ECO:0000256" key="1">
    <source>
        <dbReference type="ARBA" id="ARBA00004141"/>
    </source>
</evidence>
<keyword evidence="4 5" id="KW-0472">Membrane</keyword>
<evidence type="ECO:0000256" key="5">
    <source>
        <dbReference type="PROSITE-ProRule" id="PRU00581"/>
    </source>
</evidence>
<evidence type="ECO:0000256" key="6">
    <source>
        <dbReference type="SAM" id="Phobius"/>
    </source>
</evidence>
<accession>A0A8S1GN67</accession>
<keyword evidence="2 5" id="KW-0812">Transmembrane</keyword>
<comment type="subcellular location">
    <subcellularLocation>
        <location evidence="1">Membrane</location>
        <topology evidence="1">Multi-pass membrane protein</topology>
    </subcellularLocation>
</comment>
<dbReference type="GO" id="GO:0016020">
    <property type="term" value="C:membrane"/>
    <property type="evidence" value="ECO:0007669"/>
    <property type="project" value="UniProtKB-SubCell"/>
</dbReference>
<organism evidence="8 9">
    <name type="scientific">Caenorhabditis auriculariae</name>
    <dbReference type="NCBI Taxonomy" id="2777116"/>
    <lineage>
        <taxon>Eukaryota</taxon>
        <taxon>Metazoa</taxon>
        <taxon>Ecdysozoa</taxon>
        <taxon>Nematoda</taxon>
        <taxon>Chromadorea</taxon>
        <taxon>Rhabditida</taxon>
        <taxon>Rhabditina</taxon>
        <taxon>Rhabditomorpha</taxon>
        <taxon>Rhabditoidea</taxon>
        <taxon>Rhabditidae</taxon>
        <taxon>Peloderinae</taxon>
        <taxon>Caenorhabditis</taxon>
    </lineage>
</organism>
<evidence type="ECO:0000256" key="2">
    <source>
        <dbReference type="ARBA" id="ARBA00022692"/>
    </source>
</evidence>
<sequence>MNASSREKPVFTAWNLASASSGLRIFETIGSLFSLGLIGAVGSHFSPTYAALVSCTAGTIISSVFVVIFAFNLHNSTPGIQWILWESIYTGAMAFLFLINTTTMFYSSLRWQHTAWWFSFVSCALVTLAFVGDWFLLLRLQNRNPTAKHSQDDFLS</sequence>
<feature type="domain" description="MARVEL" evidence="7">
    <location>
        <begin position="15"/>
        <end position="142"/>
    </location>
</feature>
<reference evidence="8" key="1">
    <citation type="submission" date="2020-10" db="EMBL/GenBank/DDBJ databases">
        <authorList>
            <person name="Kikuchi T."/>
        </authorList>
    </citation>
    <scope>NUCLEOTIDE SEQUENCE</scope>
    <source>
        <strain evidence="8">NKZ352</strain>
    </source>
</reference>
<dbReference type="Proteomes" id="UP000835052">
    <property type="component" value="Unassembled WGS sequence"/>
</dbReference>
<gene>
    <name evidence="8" type="ORF">CAUJ_LOCUS21</name>
</gene>